<evidence type="ECO:0000256" key="4">
    <source>
        <dbReference type="ARBA" id="ARBA00023136"/>
    </source>
</evidence>
<feature type="transmembrane region" description="Helical" evidence="6">
    <location>
        <begin position="133"/>
        <end position="155"/>
    </location>
</feature>
<feature type="compositionally biased region" description="Polar residues" evidence="5">
    <location>
        <begin position="330"/>
        <end position="340"/>
    </location>
</feature>
<evidence type="ECO:0000313" key="9">
    <source>
        <dbReference type="Proteomes" id="UP000094043"/>
    </source>
</evidence>
<dbReference type="VEuPathDB" id="FungiDB:L203_01770"/>
<evidence type="ECO:0000256" key="3">
    <source>
        <dbReference type="ARBA" id="ARBA00022989"/>
    </source>
</evidence>
<dbReference type="AlphaFoldDB" id="A0A1E3IPY6"/>
<feature type="transmembrane region" description="Helical" evidence="6">
    <location>
        <begin position="55"/>
        <end position="78"/>
    </location>
</feature>
<reference evidence="8" key="3">
    <citation type="submission" date="2024-01" db="EMBL/GenBank/DDBJ databases">
        <authorList>
            <person name="Coelho M.A."/>
            <person name="David-Palma M."/>
            <person name="Shea T."/>
            <person name="Sun S."/>
            <person name="Cuomo C.A."/>
            <person name="Heitman J."/>
        </authorList>
    </citation>
    <scope>NUCLEOTIDE SEQUENCE</scope>
    <source>
        <strain evidence="8">CBS 7841</strain>
    </source>
</reference>
<feature type="domain" description="MARVEL" evidence="7">
    <location>
        <begin position="61"/>
        <end position="206"/>
    </location>
</feature>
<reference evidence="8" key="1">
    <citation type="submission" date="2016-06" db="EMBL/GenBank/DDBJ databases">
        <authorList>
            <person name="Cuomo C."/>
            <person name="Litvintseva A."/>
            <person name="Heitman J."/>
            <person name="Chen Y."/>
            <person name="Sun S."/>
            <person name="Springer D."/>
            <person name="Dromer F."/>
            <person name="Young S."/>
            <person name="Zeng Q."/>
            <person name="Chapman S."/>
            <person name="Gujja S."/>
            <person name="Saif S."/>
            <person name="Birren B."/>
        </authorList>
    </citation>
    <scope>NUCLEOTIDE SEQUENCE</scope>
    <source>
        <strain evidence="8">CBS 7841</strain>
    </source>
</reference>
<feature type="transmembrane region" description="Helical" evidence="6">
    <location>
        <begin position="188"/>
        <end position="209"/>
    </location>
</feature>
<sequence length="356" mass="39704">MEKIKSAFSSSNATTKLSKAFRLKSEDGVLRRSQMGNPFVDGPELEQPSLSKSHLFIHIGAIFFTFLSICTMGAVAGFQAKWFKISGGTGFVLFILIMSFILTATLMIVPIVYDRWDKLKRAAQFLAQSRSTLILHAFGTLLMLFAAFIVTISAWTAKGCKKADDDPHADLGDDYKNSLNDWCTTKKASAVFTWLSFAAWAALLVLVAIKFRREKKLSHNEPSFIPPPESNGVSYSNILSHDEEHFVENKLERQDSELAEDRYVPENNLQNPFSYKQPTTTHAQMDRPSIDAYGAFDGDGMPKAGEHSRTMQMAYTDPYAHLRQQLINPSSNTTHSTYAGNSIPPGPPAYAGYRQH</sequence>
<evidence type="ECO:0000256" key="2">
    <source>
        <dbReference type="ARBA" id="ARBA00022692"/>
    </source>
</evidence>
<dbReference type="KEGG" id="cdep:91087174"/>
<dbReference type="Pfam" id="PF01284">
    <property type="entry name" value="MARVEL"/>
    <property type="match status" value="1"/>
</dbReference>
<comment type="subcellular location">
    <subcellularLocation>
        <location evidence="1">Membrane</location>
        <topology evidence="1">Multi-pass membrane protein</topology>
    </subcellularLocation>
</comment>
<feature type="transmembrane region" description="Helical" evidence="6">
    <location>
        <begin position="90"/>
        <end position="113"/>
    </location>
</feature>
<keyword evidence="2 6" id="KW-0812">Transmembrane</keyword>
<organism evidence="8 9">
    <name type="scientific">Cryptococcus depauperatus CBS 7841</name>
    <dbReference type="NCBI Taxonomy" id="1295531"/>
    <lineage>
        <taxon>Eukaryota</taxon>
        <taxon>Fungi</taxon>
        <taxon>Dikarya</taxon>
        <taxon>Basidiomycota</taxon>
        <taxon>Agaricomycotina</taxon>
        <taxon>Tremellomycetes</taxon>
        <taxon>Tremellales</taxon>
        <taxon>Cryptococcaceae</taxon>
        <taxon>Cryptococcus</taxon>
    </lineage>
</organism>
<evidence type="ECO:0000259" key="7">
    <source>
        <dbReference type="Pfam" id="PF01284"/>
    </source>
</evidence>
<protein>
    <recommendedName>
        <fullName evidence="7">MARVEL domain-containing protein</fullName>
    </recommendedName>
</protein>
<evidence type="ECO:0000256" key="1">
    <source>
        <dbReference type="ARBA" id="ARBA00004141"/>
    </source>
</evidence>
<dbReference type="InterPro" id="IPR008253">
    <property type="entry name" value="Marvel"/>
</dbReference>
<keyword evidence="4 6" id="KW-0472">Membrane</keyword>
<evidence type="ECO:0000256" key="5">
    <source>
        <dbReference type="SAM" id="MobiDB-lite"/>
    </source>
</evidence>
<gene>
    <name evidence="8" type="ORF">L203_102963</name>
</gene>
<dbReference type="GO" id="GO:0016020">
    <property type="term" value="C:membrane"/>
    <property type="evidence" value="ECO:0007669"/>
    <property type="project" value="UniProtKB-SubCell"/>
</dbReference>
<reference evidence="8" key="2">
    <citation type="journal article" date="2022" name="Elife">
        <title>Obligate sexual reproduction of a homothallic fungus closely related to the Cryptococcus pathogenic species complex.</title>
        <authorList>
            <person name="Passer A.R."/>
            <person name="Clancey S.A."/>
            <person name="Shea T."/>
            <person name="David-Palma M."/>
            <person name="Averette A.F."/>
            <person name="Boekhout T."/>
            <person name="Porcel B.M."/>
            <person name="Nowrousian M."/>
            <person name="Cuomo C.A."/>
            <person name="Sun S."/>
            <person name="Heitman J."/>
            <person name="Coelho M.A."/>
        </authorList>
    </citation>
    <scope>NUCLEOTIDE SEQUENCE</scope>
    <source>
        <strain evidence="8">CBS 7841</strain>
    </source>
</reference>
<feature type="region of interest" description="Disordered" evidence="5">
    <location>
        <begin position="330"/>
        <end position="356"/>
    </location>
</feature>
<name>A0A1E3IPY6_9TREE</name>
<proteinExistence type="predicted"/>
<keyword evidence="9" id="KW-1185">Reference proteome</keyword>
<evidence type="ECO:0000313" key="8">
    <source>
        <dbReference type="EMBL" id="WVN87768.1"/>
    </source>
</evidence>
<dbReference type="RefSeq" id="XP_066068468.1">
    <property type="nucleotide sequence ID" value="XM_066212371.1"/>
</dbReference>
<dbReference type="Proteomes" id="UP000094043">
    <property type="component" value="Chromosome 3"/>
</dbReference>
<evidence type="ECO:0000256" key="6">
    <source>
        <dbReference type="SAM" id="Phobius"/>
    </source>
</evidence>
<dbReference type="OrthoDB" id="2218151at2759"/>
<accession>A0A1E3IPY6</accession>
<dbReference type="EMBL" id="CP143786">
    <property type="protein sequence ID" value="WVN87768.1"/>
    <property type="molecule type" value="Genomic_DNA"/>
</dbReference>
<keyword evidence="3 6" id="KW-1133">Transmembrane helix</keyword>
<dbReference type="GeneID" id="91087174"/>